<dbReference type="InterPro" id="IPR001608">
    <property type="entry name" value="Ala_racemase_N"/>
</dbReference>
<evidence type="ECO:0000313" key="8">
    <source>
        <dbReference type="Proteomes" id="UP000054820"/>
    </source>
</evidence>
<dbReference type="HAMAP" id="MF_02087">
    <property type="entry name" value="PLP_homeostasis"/>
    <property type="match status" value="1"/>
</dbReference>
<dbReference type="NCBIfam" id="TIGR00044">
    <property type="entry name" value="YggS family pyridoxal phosphate-dependent enzyme"/>
    <property type="match status" value="1"/>
</dbReference>
<comment type="function">
    <text evidence="2">Pyridoxal 5'-phosphate (PLP)-binding protein, which is involved in PLP homeostasis.</text>
</comment>
<dbReference type="Pfam" id="PF01168">
    <property type="entry name" value="Ala_racemase_N"/>
    <property type="match status" value="1"/>
</dbReference>
<dbReference type="GO" id="GO:0030170">
    <property type="term" value="F:pyridoxal phosphate binding"/>
    <property type="evidence" value="ECO:0007669"/>
    <property type="project" value="UniProtKB-UniRule"/>
</dbReference>
<accession>A0A378LCG9</accession>
<keyword evidence="1 2" id="KW-0663">Pyridoxal phosphate</keyword>
<comment type="cofactor">
    <cofactor evidence="3">
        <name>pyridoxal 5'-phosphate</name>
        <dbReference type="ChEBI" id="CHEBI:597326"/>
    </cofactor>
</comment>
<feature type="modified residue" description="N6-(pyridoxal phosphate)lysine" evidence="2 3">
    <location>
        <position position="35"/>
    </location>
</feature>
<evidence type="ECO:0000259" key="5">
    <source>
        <dbReference type="Pfam" id="PF01168"/>
    </source>
</evidence>
<dbReference type="Proteomes" id="UP000255110">
    <property type="component" value="Unassembled WGS sequence"/>
</dbReference>
<dbReference type="RefSeq" id="WP_058476541.1">
    <property type="nucleotide sequence ID" value="NZ_CAAAIO010000007.1"/>
</dbReference>
<dbReference type="Gene3D" id="3.20.20.10">
    <property type="entry name" value="Alanine racemase"/>
    <property type="match status" value="1"/>
</dbReference>
<gene>
    <name evidence="6" type="ORF">Lstg_0958</name>
    <name evidence="7" type="ORF">NCTC11991_02202</name>
</gene>
<name>A0A378LCG9_9GAMM</name>
<dbReference type="PANTHER" id="PTHR10146">
    <property type="entry name" value="PROLINE SYNTHETASE CO-TRANSCRIBED BACTERIAL HOMOLOG PROTEIN"/>
    <property type="match status" value="1"/>
</dbReference>
<comment type="similarity">
    <text evidence="2 4">Belongs to the pyridoxal phosphate-binding protein YggS/PROSC family.</text>
</comment>
<keyword evidence="8" id="KW-1185">Reference proteome</keyword>
<dbReference type="OrthoDB" id="9804072at2"/>
<evidence type="ECO:0000256" key="2">
    <source>
        <dbReference type="HAMAP-Rule" id="MF_02087"/>
    </source>
</evidence>
<dbReference type="CDD" id="cd06824">
    <property type="entry name" value="PLPDE_III_Yggs_like"/>
    <property type="match status" value="1"/>
</dbReference>
<evidence type="ECO:0000256" key="1">
    <source>
        <dbReference type="ARBA" id="ARBA00022898"/>
    </source>
</evidence>
<dbReference type="InterPro" id="IPR029066">
    <property type="entry name" value="PLP-binding_barrel"/>
</dbReference>
<dbReference type="STRING" id="460.Lstg_0958"/>
<dbReference type="SUPFAM" id="SSF51419">
    <property type="entry name" value="PLP-binding barrel"/>
    <property type="match status" value="1"/>
</dbReference>
<dbReference type="EMBL" id="UGOY01000001">
    <property type="protein sequence ID" value="STY23592.1"/>
    <property type="molecule type" value="Genomic_DNA"/>
</dbReference>
<dbReference type="Proteomes" id="UP000054820">
    <property type="component" value="Unassembled WGS sequence"/>
</dbReference>
<dbReference type="AlphaFoldDB" id="A0A378LCG9"/>
<evidence type="ECO:0000313" key="6">
    <source>
        <dbReference type="EMBL" id="KTD79001.1"/>
    </source>
</evidence>
<dbReference type="EMBL" id="LNYZ01000007">
    <property type="protein sequence ID" value="KTD79001.1"/>
    <property type="molecule type" value="Genomic_DNA"/>
</dbReference>
<dbReference type="PROSITE" id="PS01211">
    <property type="entry name" value="UPF0001"/>
    <property type="match status" value="1"/>
</dbReference>
<sequence>MSLQQNLNQIKQLVTQTELESGRKPGSVLLLAVSKQQSIEAISELFQLGITHFGESYFQEAQPKINALKNIPICWHFIGPIQSNKTKGIATLFHWVHSISRLKIAHYLNEHRPRDLGPLNVCLQINLVDEKTKSGIPPQQATELALAVSQLPHLKLRGLMTIPPPQKKPQTQYDLFIQLNQLMHSLNQELGLDMDTLSMGMSHDFAPAIQAGATIIRVGQALFGKRQK</sequence>
<dbReference type="InterPro" id="IPR011078">
    <property type="entry name" value="PyrdxlP_homeostasis"/>
</dbReference>
<reference evidence="6 8" key="1">
    <citation type="submission" date="2015-11" db="EMBL/GenBank/DDBJ databases">
        <title>Genomic analysis of 38 Legionella species identifies large and diverse effector repertoires.</title>
        <authorList>
            <person name="Burstein D."/>
            <person name="Amaro F."/>
            <person name="Zusman T."/>
            <person name="Lifshitz Z."/>
            <person name="Cohen O."/>
            <person name="Gilbert J.A."/>
            <person name="Pupko T."/>
            <person name="Shuman H.A."/>
            <person name="Segal G."/>
        </authorList>
    </citation>
    <scope>NUCLEOTIDE SEQUENCE [LARGE SCALE GENOMIC DNA]</scope>
    <source>
        <strain evidence="6 8">SC-18-C9</strain>
    </source>
</reference>
<evidence type="ECO:0000313" key="9">
    <source>
        <dbReference type="Proteomes" id="UP000255110"/>
    </source>
</evidence>
<protein>
    <recommendedName>
        <fullName evidence="2">Pyridoxal phosphate homeostasis protein</fullName>
        <shortName evidence="2">PLP homeostasis protein</shortName>
    </recommendedName>
</protein>
<dbReference type="FunFam" id="3.20.20.10:FF:000018">
    <property type="entry name" value="Pyridoxal phosphate homeostasis protein"/>
    <property type="match status" value="1"/>
</dbReference>
<dbReference type="PANTHER" id="PTHR10146:SF14">
    <property type="entry name" value="PYRIDOXAL PHOSPHATE HOMEOSTASIS PROTEIN"/>
    <property type="match status" value="1"/>
</dbReference>
<evidence type="ECO:0000313" key="7">
    <source>
        <dbReference type="EMBL" id="STY23592.1"/>
    </source>
</evidence>
<evidence type="ECO:0000256" key="3">
    <source>
        <dbReference type="PIRSR" id="PIRSR004848-1"/>
    </source>
</evidence>
<evidence type="ECO:0000256" key="4">
    <source>
        <dbReference type="RuleBase" id="RU004514"/>
    </source>
</evidence>
<proteinExistence type="inferred from homology"/>
<dbReference type="PIRSF" id="PIRSF004848">
    <property type="entry name" value="YBL036c_PLPDEIII"/>
    <property type="match status" value="1"/>
</dbReference>
<organism evidence="7 9">
    <name type="scientific">Legionella steigerwaltii</name>
    <dbReference type="NCBI Taxonomy" id="460"/>
    <lineage>
        <taxon>Bacteria</taxon>
        <taxon>Pseudomonadati</taxon>
        <taxon>Pseudomonadota</taxon>
        <taxon>Gammaproteobacteria</taxon>
        <taxon>Legionellales</taxon>
        <taxon>Legionellaceae</taxon>
        <taxon>Legionella</taxon>
    </lineage>
</organism>
<reference evidence="7 9" key="2">
    <citation type="submission" date="2018-06" db="EMBL/GenBank/DDBJ databases">
        <authorList>
            <consortium name="Pathogen Informatics"/>
            <person name="Doyle S."/>
        </authorList>
    </citation>
    <scope>NUCLEOTIDE SEQUENCE [LARGE SCALE GENOMIC DNA]</scope>
    <source>
        <strain evidence="7 9">NCTC11991</strain>
    </source>
</reference>
<feature type="domain" description="Alanine racemase N-terminal" evidence="5">
    <location>
        <begin position="29"/>
        <end position="226"/>
    </location>
</feature>